<name>A0ABY4A1M8_9BURK</name>
<evidence type="ECO:0000313" key="5">
    <source>
        <dbReference type="Proteomes" id="UP000831532"/>
    </source>
</evidence>
<proteinExistence type="predicted"/>
<dbReference type="InterPro" id="IPR011990">
    <property type="entry name" value="TPR-like_helical_dom_sf"/>
</dbReference>
<keyword evidence="2 3" id="KW-0802">TPR repeat</keyword>
<evidence type="ECO:0000313" key="4">
    <source>
        <dbReference type="EMBL" id="UOD28656.1"/>
    </source>
</evidence>
<accession>A0ABY4A1M8</accession>
<gene>
    <name evidence="4" type="ORF">INH39_24900</name>
</gene>
<dbReference type="Proteomes" id="UP000831532">
    <property type="component" value="Chromosome"/>
</dbReference>
<reference evidence="4 5" key="1">
    <citation type="submission" date="2020-10" db="EMBL/GenBank/DDBJ databases">
        <title>Genome analysis of Massilia species.</title>
        <authorList>
            <person name="Jung D.-H."/>
        </authorList>
    </citation>
    <scope>NUCLEOTIDE SEQUENCE [LARGE SCALE GENOMIC DNA]</scope>
    <source>
        <strain evidence="5">sipir</strain>
    </source>
</reference>
<dbReference type="Pfam" id="PF07719">
    <property type="entry name" value="TPR_2"/>
    <property type="match status" value="1"/>
</dbReference>
<evidence type="ECO:0000256" key="2">
    <source>
        <dbReference type="ARBA" id="ARBA00022803"/>
    </source>
</evidence>
<evidence type="ECO:0000256" key="1">
    <source>
        <dbReference type="ARBA" id="ARBA00022737"/>
    </source>
</evidence>
<dbReference type="SMART" id="SM00028">
    <property type="entry name" value="TPR"/>
    <property type="match status" value="4"/>
</dbReference>
<keyword evidence="1" id="KW-0677">Repeat</keyword>
<feature type="repeat" description="TPR" evidence="3">
    <location>
        <begin position="361"/>
        <end position="394"/>
    </location>
</feature>
<dbReference type="PROSITE" id="PS50005">
    <property type="entry name" value="TPR"/>
    <property type="match status" value="1"/>
</dbReference>
<sequence>MNKTITTLTTWDGWPRLSSFDLRERFPDACVGERRNPRARRCIDGTAAGGREIGDEPVRLLLLSGPIRIDPALWQGVDSEDWTHFAVDGDLHLDGLGHDEGMARLFFVSGDLHADSVNLGELPSNAVAGRIVSHCAWLYAGDDCAMRTAPELRLHTRFLFAWFYSIDDLEICPEAVIFILGNGDYCADLGLPNPAFHWHEDVHVLAEPCVAIVPREGADVDGWMKDAIERALSRGQSIYREGVDLASYPYHRAAQEAAGLSDFRSAYLLHRKSASISPDYYEAWYGMGDALFGAGAYRQALAACHRAGGLFPPDQHGLVNQAWNDGALCALLLGQFDSAIALASLSIDHNHDTQYKDDGHAHAYRYRAEAWLLSGRLDEALADLEQALALCPGDEASLWLMGLAYHQRADSAQARFYHAEANKYHSTYEAFYDAEGSTAHLYEEPTEVDWHTLPLDALDALDPPPRDEAYWRNFMRHHGADALWRVPFAERSAALCMEVVHAAGPHKTDYIKDIPAAAYTRELAQHLVASAPGLLGVIPAHLVDKALCLSARPGSDGFSLDHVPLALCDADIYTRAVQCGERIDRVPPAHVTRDLCLAAVRAHPRMLASVPGELLDDTLIAAAIAHGDYASFDQDLPELYKTPALLERALDEGKCALDAIPGNRFDAALFAFARQRYGDDADWPDIVARHGQAVVEAGAAALVCWSVFWDEPFMLAQIARRKKQRLAPSGIPERCYNEVVAEAAFRREPDQLHCIPSAFVTQAMCDQASGANPGALARIPLRFRTSAICARALAANPANLPLVPLALRSVDACVRAVRQKKEHLGSVPCALRADVIEILVADHRKRIDEAWLNLNRGQGEPREPRDFDAHRFDQAARELDMLSAREDYPRALVQAALAENMLDGADWPDLALWAHVLDKKRAICHELGLWDLHEATCRKTIAILTQGEPGSYPGSATAIRSALRWSYFRLGTRRLHAGLPLDALQADLALVEQALAMVGPHEDEAILTPFRKGHAALLALVAAQQA</sequence>
<keyword evidence="5" id="KW-1185">Reference proteome</keyword>
<dbReference type="Gene3D" id="1.25.40.10">
    <property type="entry name" value="Tetratricopeptide repeat domain"/>
    <property type="match status" value="1"/>
</dbReference>
<dbReference type="SUPFAM" id="SSF48452">
    <property type="entry name" value="TPR-like"/>
    <property type="match status" value="1"/>
</dbReference>
<dbReference type="RefSeq" id="WP_243489806.1">
    <property type="nucleotide sequence ID" value="NZ_CP063361.1"/>
</dbReference>
<organism evidence="4 5">
    <name type="scientific">Massilia violaceinigra</name>
    <dbReference type="NCBI Taxonomy" id="2045208"/>
    <lineage>
        <taxon>Bacteria</taxon>
        <taxon>Pseudomonadati</taxon>
        <taxon>Pseudomonadota</taxon>
        <taxon>Betaproteobacteria</taxon>
        <taxon>Burkholderiales</taxon>
        <taxon>Oxalobacteraceae</taxon>
        <taxon>Telluria group</taxon>
        <taxon>Massilia</taxon>
    </lineage>
</organism>
<dbReference type="InterPro" id="IPR013105">
    <property type="entry name" value="TPR_2"/>
</dbReference>
<dbReference type="InterPro" id="IPR019734">
    <property type="entry name" value="TPR_rpt"/>
</dbReference>
<protein>
    <submittedName>
        <fullName evidence="4">Tetratricopeptide repeat protein</fullName>
    </submittedName>
</protein>
<dbReference type="EMBL" id="CP063361">
    <property type="protein sequence ID" value="UOD28656.1"/>
    <property type="molecule type" value="Genomic_DNA"/>
</dbReference>
<evidence type="ECO:0000256" key="3">
    <source>
        <dbReference type="PROSITE-ProRule" id="PRU00339"/>
    </source>
</evidence>